<evidence type="ECO:0000256" key="1">
    <source>
        <dbReference type="SAM" id="MobiDB-lite"/>
    </source>
</evidence>
<dbReference type="AlphaFoldDB" id="A0A1H9H8N0"/>
<protein>
    <submittedName>
        <fullName evidence="2">Uncharacterized protein</fullName>
    </submittedName>
</protein>
<accession>A0A1H9H8N0</accession>
<feature type="compositionally biased region" description="Basic and acidic residues" evidence="1">
    <location>
        <begin position="44"/>
        <end position="54"/>
    </location>
</feature>
<dbReference type="Proteomes" id="UP000199028">
    <property type="component" value="Unassembled WGS sequence"/>
</dbReference>
<evidence type="ECO:0000313" key="3">
    <source>
        <dbReference type="Proteomes" id="UP000199028"/>
    </source>
</evidence>
<organism evidence="2 3">
    <name type="scientific">Lentzea flaviverrucosa</name>
    <dbReference type="NCBI Taxonomy" id="200379"/>
    <lineage>
        <taxon>Bacteria</taxon>
        <taxon>Bacillati</taxon>
        <taxon>Actinomycetota</taxon>
        <taxon>Actinomycetes</taxon>
        <taxon>Pseudonocardiales</taxon>
        <taxon>Pseudonocardiaceae</taxon>
        <taxon>Lentzea</taxon>
    </lineage>
</organism>
<sequence length="66" mass="7652">MTEPDYTEDGVPTFDFVRDKIEGRHLTTEAAAELVGDPQNTQDQFDRREDAGRDRLEEIRRSLRGE</sequence>
<feature type="region of interest" description="Disordered" evidence="1">
    <location>
        <begin position="30"/>
        <end position="54"/>
    </location>
</feature>
<gene>
    <name evidence="2" type="ORF">SAMN05216195_102799</name>
</gene>
<dbReference type="EMBL" id="FOFT01000002">
    <property type="protein sequence ID" value="SEQ58719.1"/>
    <property type="molecule type" value="Genomic_DNA"/>
</dbReference>
<keyword evidence="3" id="KW-1185">Reference proteome</keyword>
<evidence type="ECO:0000313" key="2">
    <source>
        <dbReference type="EMBL" id="SEQ58719.1"/>
    </source>
</evidence>
<dbReference type="OrthoDB" id="4377479at2"/>
<name>A0A1H9H8N0_9PSEU</name>
<proteinExistence type="predicted"/>
<reference evidence="3" key="1">
    <citation type="submission" date="2016-10" db="EMBL/GenBank/DDBJ databases">
        <authorList>
            <person name="Varghese N."/>
            <person name="Submissions S."/>
        </authorList>
    </citation>
    <scope>NUCLEOTIDE SEQUENCE [LARGE SCALE GENOMIC DNA]</scope>
    <source>
        <strain evidence="3">CGMCC 4.578</strain>
    </source>
</reference>
<dbReference type="RefSeq" id="WP_090064295.1">
    <property type="nucleotide sequence ID" value="NZ_FOFT01000002.1"/>
</dbReference>